<evidence type="ECO:0000256" key="5">
    <source>
        <dbReference type="ARBA" id="ARBA00023125"/>
    </source>
</evidence>
<dbReference type="Pfam" id="PF02518">
    <property type="entry name" value="HATPase_c"/>
    <property type="match status" value="1"/>
</dbReference>
<feature type="domain" description="Histidine kinase" evidence="11">
    <location>
        <begin position="885"/>
        <end position="1104"/>
    </location>
</feature>
<dbReference type="InterPro" id="IPR011123">
    <property type="entry name" value="Y_Y_Y"/>
</dbReference>
<dbReference type="EC" id="2.7.13.3" evidence="2"/>
<dbReference type="Gene3D" id="3.40.50.2300">
    <property type="match status" value="1"/>
</dbReference>
<dbReference type="CDD" id="cd00146">
    <property type="entry name" value="PKD"/>
    <property type="match status" value="1"/>
</dbReference>
<dbReference type="SUPFAM" id="SSF55874">
    <property type="entry name" value="ATPase domain of HSP90 chaperone/DNA topoisomerase II/histidine kinase"/>
    <property type="match status" value="1"/>
</dbReference>
<dbReference type="InterPro" id="IPR015943">
    <property type="entry name" value="WD40/YVTN_repeat-like_dom_sf"/>
</dbReference>
<dbReference type="InterPro" id="IPR003594">
    <property type="entry name" value="HATPase_dom"/>
</dbReference>
<dbReference type="SMART" id="SM00342">
    <property type="entry name" value="HTH_ARAC"/>
    <property type="match status" value="1"/>
</dbReference>
<comment type="caution">
    <text evidence="13">The sequence shown here is derived from an EMBL/GenBank/DDBJ whole genome shotgun (WGS) entry which is preliminary data.</text>
</comment>
<keyword evidence="9" id="KW-0472">Membrane</keyword>
<comment type="catalytic activity">
    <reaction evidence="1">
        <text>ATP + protein L-histidine = ADP + protein N-phospho-L-histidine.</text>
        <dbReference type="EC" id="2.7.13.3"/>
    </reaction>
</comment>
<dbReference type="PRINTS" id="PR00344">
    <property type="entry name" value="BCTRLSENSOR"/>
</dbReference>
<keyword evidence="9" id="KW-0812">Transmembrane</keyword>
<evidence type="ECO:0000313" key="14">
    <source>
        <dbReference type="Proteomes" id="UP001244640"/>
    </source>
</evidence>
<dbReference type="InterPro" id="IPR001789">
    <property type="entry name" value="Sig_transdc_resp-reg_receiver"/>
</dbReference>
<gene>
    <name evidence="13" type="ORF">QE382_002372</name>
</gene>
<feature type="compositionally biased region" description="Polar residues" evidence="8">
    <location>
        <begin position="555"/>
        <end position="569"/>
    </location>
</feature>
<dbReference type="InterPro" id="IPR009057">
    <property type="entry name" value="Homeodomain-like_sf"/>
</dbReference>
<dbReference type="PROSITE" id="PS50110">
    <property type="entry name" value="RESPONSE_REGULATORY"/>
    <property type="match status" value="1"/>
</dbReference>
<dbReference type="RefSeq" id="WP_307186045.1">
    <property type="nucleotide sequence ID" value="NZ_JAUTBA010000001.1"/>
</dbReference>
<dbReference type="InterPro" id="IPR018062">
    <property type="entry name" value="HTH_AraC-typ_CS"/>
</dbReference>
<evidence type="ECO:0000259" key="10">
    <source>
        <dbReference type="PROSITE" id="PS01124"/>
    </source>
</evidence>
<dbReference type="SMART" id="SM00388">
    <property type="entry name" value="HisKA"/>
    <property type="match status" value="1"/>
</dbReference>
<keyword evidence="5" id="KW-0238">DNA-binding</keyword>
<evidence type="ECO:0000256" key="8">
    <source>
        <dbReference type="SAM" id="MobiDB-lite"/>
    </source>
</evidence>
<dbReference type="InterPro" id="IPR011110">
    <property type="entry name" value="Reg_prop"/>
</dbReference>
<dbReference type="PROSITE" id="PS50109">
    <property type="entry name" value="HIS_KIN"/>
    <property type="match status" value="1"/>
</dbReference>
<keyword evidence="6" id="KW-0804">Transcription</keyword>
<keyword evidence="14" id="KW-1185">Reference proteome</keyword>
<dbReference type="PROSITE" id="PS01124">
    <property type="entry name" value="HTH_ARAC_FAMILY_2"/>
    <property type="match status" value="1"/>
</dbReference>
<dbReference type="SUPFAM" id="SSF47384">
    <property type="entry name" value="Homodimeric domain of signal transducing histidine kinase"/>
    <property type="match status" value="1"/>
</dbReference>
<evidence type="ECO:0000256" key="7">
    <source>
        <dbReference type="PROSITE-ProRule" id="PRU00169"/>
    </source>
</evidence>
<dbReference type="PANTHER" id="PTHR43547:SF2">
    <property type="entry name" value="HYBRID SIGNAL TRANSDUCTION HISTIDINE KINASE C"/>
    <property type="match status" value="1"/>
</dbReference>
<dbReference type="Pfam" id="PF12833">
    <property type="entry name" value="HTH_18"/>
    <property type="match status" value="1"/>
</dbReference>
<evidence type="ECO:0000256" key="9">
    <source>
        <dbReference type="SAM" id="Phobius"/>
    </source>
</evidence>
<dbReference type="Proteomes" id="UP001244640">
    <property type="component" value="Unassembled WGS sequence"/>
</dbReference>
<dbReference type="InterPro" id="IPR003661">
    <property type="entry name" value="HisK_dim/P_dom"/>
</dbReference>
<dbReference type="Pfam" id="PF00512">
    <property type="entry name" value="HisKA"/>
    <property type="match status" value="1"/>
</dbReference>
<feature type="transmembrane region" description="Helical" evidence="9">
    <location>
        <begin position="831"/>
        <end position="849"/>
    </location>
</feature>
<dbReference type="Pfam" id="PF07494">
    <property type="entry name" value="Reg_prop"/>
    <property type="match status" value="5"/>
</dbReference>
<evidence type="ECO:0000256" key="4">
    <source>
        <dbReference type="ARBA" id="ARBA00023015"/>
    </source>
</evidence>
<evidence type="ECO:0000256" key="1">
    <source>
        <dbReference type="ARBA" id="ARBA00000085"/>
    </source>
</evidence>
<proteinExistence type="predicted"/>
<name>A0ABU0U832_9SPHI</name>
<dbReference type="InterPro" id="IPR005467">
    <property type="entry name" value="His_kinase_dom"/>
</dbReference>
<dbReference type="Gene3D" id="1.10.287.130">
    <property type="match status" value="1"/>
</dbReference>
<evidence type="ECO:0000256" key="6">
    <source>
        <dbReference type="ARBA" id="ARBA00023163"/>
    </source>
</evidence>
<evidence type="ECO:0000259" key="11">
    <source>
        <dbReference type="PROSITE" id="PS50109"/>
    </source>
</evidence>
<dbReference type="Pfam" id="PF07495">
    <property type="entry name" value="Y_Y_Y"/>
    <property type="match status" value="1"/>
</dbReference>
<dbReference type="PROSITE" id="PS00041">
    <property type="entry name" value="HTH_ARAC_FAMILY_1"/>
    <property type="match status" value="1"/>
</dbReference>
<dbReference type="CDD" id="cd00082">
    <property type="entry name" value="HisKA"/>
    <property type="match status" value="1"/>
</dbReference>
<evidence type="ECO:0000313" key="13">
    <source>
        <dbReference type="EMBL" id="MDQ1150388.1"/>
    </source>
</evidence>
<dbReference type="Gene3D" id="2.60.40.10">
    <property type="entry name" value="Immunoglobulins"/>
    <property type="match status" value="1"/>
</dbReference>
<dbReference type="Gene3D" id="1.10.10.60">
    <property type="entry name" value="Homeodomain-like"/>
    <property type="match status" value="1"/>
</dbReference>
<feature type="region of interest" description="Disordered" evidence="8">
    <location>
        <begin position="509"/>
        <end position="569"/>
    </location>
</feature>
<feature type="modified residue" description="4-aspartylphosphate" evidence="7">
    <location>
        <position position="1187"/>
    </location>
</feature>
<sequence>MTKRYVRCIVIITLLYSFIAFSVWSQPHFGSLTYDKGLSNSTVLSICRDQAGFLWIGTRDGLNRYDGHQVKQYRSDNRDIHTISTNNYIYAIAEHPQLKMLWIGTQQGLNLYDPKRDRFQRIRHLERVPKNGNHFAVLTIQFTPSGALLGTNNGLMVIQDANKPSIVGADVLQGLEIFSLLQLGNDILIGSNKGLYLWRDQKHVLPIALGPMGAAIKDIRRVAAGKIWIATDGQGIFEIDDSYRLSAHYGTKTGLTSDYVRAIAVESTATIWIGTMDGGSLLQPDGHILQQIRSSASHPFSINDNSIKTIYIDRQGIVWMGTNFGGVNYHHPAAYPFRVDLADGHYKHLSGNLVSAIAMDSDGNTWVGTERDGLNLRRKGSEEYEKIPLRSNTIKCILTDKKYIYVGTFGAGLARINRRNIKDIIYYNSSGEHGLTLLQNYIGSISQDRQGQLWIGTGNRGVQRINSQFSEAMQPRVAFTKNTANNYVKDILVTKVGTVFIGTAQGLGELQRRSRQPGRRNSREAHGSRQTDGYGSARDPDGGKLGQDSPRSDDSNSATDNSLKDNTWSELDTERGDDYISRDILRDHYVNTLLEDESGTIWIGTQEKGLFSYHPQTAKLTRIELFPSRSYYHVLGIAENKHNEIIVSTNNGLVFYHTITGKKRYMNIEDGFPTNEFLPNAMLSYDGQLLVGSHKGLITLNLSRQGANTGMPNVLISGFTINGQDRASTDQILGLKNPNYLTTIDLNYDQNTFTIDFSSDNLINPQKNTYAYQIEEIDQDWNLTDRPNITYTNLSPGKYTLKLKTANDDGVWSTVVRSLEIRIAPPFYKSIGAYTLYAVLLIAGILYVYRYNLEKKQLKTKLYYEEKHHQDQAALMQSKLDFFTKISHEIRTPLTLIHAPVEKILEESKLDNQLGEQLQQVRRNIKRLLQLTQELLTFNKMDARKLSLDKQVIDSSRYFEPIYRSFDPIARNLGIDYRLENRFEGHFLADPQQLEKVLLNLLSNAFKFRREHNASIRILVLRNNSDLLIHVIDNGLGIKPDERDRIFDTFYQGDEGHTKEGWGIGLAFAKELVELHQGRLYLDDAQAFSERKDTVFTIALPLGIIPSEQQVGSGVLQPPDDTTDGRPVYKVSEPTRDFHILVVEDNAELRSFLVGHLQRRYRVSAAAHGKAALVVVAECMPDLIITDIAMPYMDGYTLVRALKADADTAHIPVIMLTAKSEEQDSVSGYQTGIINYVTKPFNLQVLDMQIFNTVSALEQAKERNRSYLLLSKRDEIISGAETAYLDKLRSTVEAYMADPIFSVTMLADKMGQSQSALLKKVKGLTGLSATELIKDIRLNEAANLLIQSDQVASVAYAVGFNDRKYFSKEFKKKFGVNPTQYRENKSR</sequence>
<protein>
    <recommendedName>
        <fullName evidence="2">histidine kinase</fullName>
        <ecNumber evidence="2">2.7.13.3</ecNumber>
    </recommendedName>
</protein>
<evidence type="ECO:0000256" key="2">
    <source>
        <dbReference type="ARBA" id="ARBA00012438"/>
    </source>
</evidence>
<dbReference type="SMART" id="SM00448">
    <property type="entry name" value="REC"/>
    <property type="match status" value="1"/>
</dbReference>
<keyword evidence="4" id="KW-0805">Transcription regulation</keyword>
<dbReference type="Gene3D" id="3.30.565.10">
    <property type="entry name" value="Histidine kinase-like ATPase, C-terminal domain"/>
    <property type="match status" value="1"/>
</dbReference>
<dbReference type="SUPFAM" id="SSF52172">
    <property type="entry name" value="CheY-like"/>
    <property type="match status" value="1"/>
</dbReference>
<dbReference type="InterPro" id="IPR036890">
    <property type="entry name" value="HATPase_C_sf"/>
</dbReference>
<dbReference type="Pfam" id="PF00072">
    <property type="entry name" value="Response_reg"/>
    <property type="match status" value="1"/>
</dbReference>
<dbReference type="InterPro" id="IPR018060">
    <property type="entry name" value="HTH_AraC"/>
</dbReference>
<dbReference type="PANTHER" id="PTHR43547">
    <property type="entry name" value="TWO-COMPONENT HISTIDINE KINASE"/>
    <property type="match status" value="1"/>
</dbReference>
<evidence type="ECO:0000256" key="3">
    <source>
        <dbReference type="ARBA" id="ARBA00022553"/>
    </source>
</evidence>
<feature type="domain" description="Response regulatory" evidence="12">
    <location>
        <begin position="1139"/>
        <end position="1254"/>
    </location>
</feature>
<dbReference type="SUPFAM" id="SSF46689">
    <property type="entry name" value="Homeodomain-like"/>
    <property type="match status" value="1"/>
</dbReference>
<keyword evidence="9" id="KW-1133">Transmembrane helix</keyword>
<dbReference type="InterPro" id="IPR011006">
    <property type="entry name" value="CheY-like_superfamily"/>
</dbReference>
<dbReference type="EMBL" id="JAUTBA010000001">
    <property type="protein sequence ID" value="MDQ1150388.1"/>
    <property type="molecule type" value="Genomic_DNA"/>
</dbReference>
<dbReference type="InterPro" id="IPR004358">
    <property type="entry name" value="Sig_transdc_His_kin-like_C"/>
</dbReference>
<dbReference type="Gene3D" id="2.130.10.10">
    <property type="entry name" value="YVTN repeat-like/Quinoprotein amine dehydrogenase"/>
    <property type="match status" value="3"/>
</dbReference>
<keyword evidence="3 7" id="KW-0597">Phosphoprotein</keyword>
<accession>A0ABU0U832</accession>
<dbReference type="SUPFAM" id="SSF63829">
    <property type="entry name" value="Calcium-dependent phosphotriesterase"/>
    <property type="match status" value="3"/>
</dbReference>
<dbReference type="InterPro" id="IPR036097">
    <property type="entry name" value="HisK_dim/P_sf"/>
</dbReference>
<reference evidence="13 14" key="1">
    <citation type="submission" date="2023-07" db="EMBL/GenBank/DDBJ databases">
        <title>Functional and genomic diversity of the sorghum phyllosphere microbiome.</title>
        <authorList>
            <person name="Shade A."/>
        </authorList>
    </citation>
    <scope>NUCLEOTIDE SEQUENCE [LARGE SCALE GENOMIC DNA]</scope>
    <source>
        <strain evidence="13 14">SORGH_AS_0892</strain>
    </source>
</reference>
<evidence type="ECO:0000259" key="12">
    <source>
        <dbReference type="PROSITE" id="PS50110"/>
    </source>
</evidence>
<dbReference type="SMART" id="SM00387">
    <property type="entry name" value="HATPase_c"/>
    <property type="match status" value="1"/>
</dbReference>
<dbReference type="InterPro" id="IPR013783">
    <property type="entry name" value="Ig-like_fold"/>
</dbReference>
<feature type="domain" description="HTH araC/xylS-type" evidence="10">
    <location>
        <begin position="1286"/>
        <end position="1384"/>
    </location>
</feature>
<organism evidence="13 14">
    <name type="scientific">Sphingobacterium zeae</name>
    <dbReference type="NCBI Taxonomy" id="1776859"/>
    <lineage>
        <taxon>Bacteria</taxon>
        <taxon>Pseudomonadati</taxon>
        <taxon>Bacteroidota</taxon>
        <taxon>Sphingobacteriia</taxon>
        <taxon>Sphingobacteriales</taxon>
        <taxon>Sphingobacteriaceae</taxon>
        <taxon>Sphingobacterium</taxon>
    </lineage>
</organism>